<dbReference type="GO" id="GO:0016020">
    <property type="term" value="C:membrane"/>
    <property type="evidence" value="ECO:0007669"/>
    <property type="project" value="InterPro"/>
</dbReference>
<protein>
    <submittedName>
        <fullName evidence="1">Uncharacterized protein</fullName>
    </submittedName>
</protein>
<dbReference type="Gene3D" id="1.20.1280.290">
    <property type="match status" value="1"/>
</dbReference>
<dbReference type="GO" id="GO:0051119">
    <property type="term" value="F:sugar transmembrane transporter activity"/>
    <property type="evidence" value="ECO:0007669"/>
    <property type="project" value="InterPro"/>
</dbReference>
<evidence type="ECO:0000313" key="1">
    <source>
        <dbReference type="EMBL" id="QHQ50240.1"/>
    </source>
</evidence>
<dbReference type="InterPro" id="IPR004316">
    <property type="entry name" value="SWEET_rpt"/>
</dbReference>
<evidence type="ECO:0000313" key="2">
    <source>
        <dbReference type="Proteomes" id="UP000463871"/>
    </source>
</evidence>
<reference evidence="1 2" key="1">
    <citation type="submission" date="2020-01" db="EMBL/GenBank/DDBJ databases">
        <title>Complete genome of Aeromonas media MC64.</title>
        <authorList>
            <person name="Cao G."/>
            <person name="Fu J."/>
            <person name="Zhong C."/>
        </authorList>
    </citation>
    <scope>NUCLEOTIDE SEQUENCE [LARGE SCALE GENOMIC DNA]</scope>
    <source>
        <strain evidence="1 2">MC64</strain>
    </source>
</reference>
<organism evidence="1 2">
    <name type="scientific">Aeromonas media</name>
    <dbReference type="NCBI Taxonomy" id="651"/>
    <lineage>
        <taxon>Bacteria</taxon>
        <taxon>Pseudomonadati</taxon>
        <taxon>Pseudomonadota</taxon>
        <taxon>Gammaproteobacteria</taxon>
        <taxon>Aeromonadales</taxon>
        <taxon>Aeromonadaceae</taxon>
        <taxon>Aeromonas</taxon>
    </lineage>
</organism>
<proteinExistence type="predicted"/>
<dbReference type="Pfam" id="PF03083">
    <property type="entry name" value="MtN3_slv"/>
    <property type="match status" value="1"/>
</dbReference>
<dbReference type="InterPro" id="IPR047662">
    <property type="entry name" value="SemiSWEET"/>
</dbReference>
<dbReference type="RefSeq" id="WP_081805630.1">
    <property type="nucleotide sequence ID" value="NZ_CAAKNK010000003.1"/>
</dbReference>
<gene>
    <name evidence="1" type="ORF">GWI30_04150</name>
</gene>
<dbReference type="AlphaFoldDB" id="A0A6M4YTD2"/>
<accession>A0A6M4YTD2</accession>
<sequence length="111" mass="12126">MLPAALWPRAIAISVVLCVSVLWLDADYLGLCAAFLTTGSFALQVLQILKTRETKAISNSMYLAFSCGVLCWLVYGLQIGDIPLIIANAITLALACTVLLLKLKNEYLRIH</sequence>
<name>A0A6M4YTD2_AERME</name>
<dbReference type="NCBIfam" id="NF037968">
    <property type="entry name" value="SemiSWEET_2"/>
    <property type="match status" value="1"/>
</dbReference>
<dbReference type="EMBL" id="CP047962">
    <property type="protein sequence ID" value="QHQ50240.1"/>
    <property type="molecule type" value="Genomic_DNA"/>
</dbReference>
<dbReference type="Proteomes" id="UP000463871">
    <property type="component" value="Chromosome"/>
</dbReference>